<evidence type="ECO:0000256" key="1">
    <source>
        <dbReference type="SAM" id="MobiDB-lite"/>
    </source>
</evidence>
<dbReference type="Proteomes" id="UP000594261">
    <property type="component" value="Chromosome 7"/>
</dbReference>
<evidence type="ECO:0000313" key="4">
    <source>
        <dbReference type="Proteomes" id="UP000594261"/>
    </source>
</evidence>
<dbReference type="PANTHER" id="PTHR34741">
    <property type="entry name" value="IMAP FAMILY MEMBER 1, PUTATIVE-RELATED"/>
    <property type="match status" value="1"/>
</dbReference>
<organism evidence="3 4">
    <name type="scientific">Quercus lobata</name>
    <name type="common">Valley oak</name>
    <dbReference type="NCBI Taxonomy" id="97700"/>
    <lineage>
        <taxon>Eukaryota</taxon>
        <taxon>Viridiplantae</taxon>
        <taxon>Streptophyta</taxon>
        <taxon>Embryophyta</taxon>
        <taxon>Tracheophyta</taxon>
        <taxon>Spermatophyta</taxon>
        <taxon>Magnoliopsida</taxon>
        <taxon>eudicotyledons</taxon>
        <taxon>Gunneridae</taxon>
        <taxon>Pentapetalae</taxon>
        <taxon>rosids</taxon>
        <taxon>fabids</taxon>
        <taxon>Fagales</taxon>
        <taxon>Fagaceae</taxon>
        <taxon>Quercus</taxon>
    </lineage>
</organism>
<evidence type="ECO:0000313" key="3">
    <source>
        <dbReference type="EnsemblPlants" id="QL07p042879:mrna"/>
    </source>
</evidence>
<feature type="transmembrane region" description="Helical" evidence="2">
    <location>
        <begin position="82"/>
        <end position="103"/>
    </location>
</feature>
<dbReference type="PANTHER" id="PTHR34741:SF2">
    <property type="entry name" value="VESICLE TRANSPORT PROTEIN"/>
    <property type="match status" value="1"/>
</dbReference>
<sequence length="228" mass="24667">MNMKNILKVLFVPIITQLLKLISKFHSQHPQPSSSGDGVNSEVPDQAAARDDAVDPGGAAPAEAAGLVVVHRHQIHMDWTEIMIGFCLASAIDIALVSVQVHAQLSATFHLLSLAFLFAFACFFVSEFIESKFLVTAQVLQKLGVFFTVTAFFIAIAIPFPLYHKFATWAIYTISVFAIFICRSKASSINTDPGYVIFSARAAMTIPFASCTTTPIPASPDSLKTAPS</sequence>
<dbReference type="AlphaFoldDB" id="A0A7N2M5A3"/>
<accession>A0A7N2M5A3</accession>
<feature type="region of interest" description="Disordered" evidence="1">
    <location>
        <begin position="29"/>
        <end position="56"/>
    </location>
</feature>
<feature type="transmembrane region" description="Helical" evidence="2">
    <location>
        <begin position="140"/>
        <end position="160"/>
    </location>
</feature>
<reference evidence="3 4" key="1">
    <citation type="journal article" date="2016" name="G3 (Bethesda)">
        <title>First Draft Assembly and Annotation of the Genome of a California Endemic Oak Quercus lobata Nee (Fagaceae).</title>
        <authorList>
            <person name="Sork V.L."/>
            <person name="Fitz-Gibbon S.T."/>
            <person name="Puiu D."/>
            <person name="Crepeau M."/>
            <person name="Gugger P.F."/>
            <person name="Sherman R."/>
            <person name="Stevens K."/>
            <person name="Langley C.H."/>
            <person name="Pellegrini M."/>
            <person name="Salzberg S.L."/>
        </authorList>
    </citation>
    <scope>NUCLEOTIDE SEQUENCE [LARGE SCALE GENOMIC DNA]</scope>
    <source>
        <strain evidence="3 4">cv. SW786</strain>
    </source>
</reference>
<keyword evidence="2" id="KW-1133">Transmembrane helix</keyword>
<name>A0A7N2M5A3_QUELO</name>
<keyword evidence="2" id="KW-0812">Transmembrane</keyword>
<proteinExistence type="predicted"/>
<feature type="transmembrane region" description="Helical" evidence="2">
    <location>
        <begin position="166"/>
        <end position="182"/>
    </location>
</feature>
<evidence type="ECO:0000256" key="2">
    <source>
        <dbReference type="SAM" id="Phobius"/>
    </source>
</evidence>
<dbReference type="EnsemblPlants" id="QL07p042879:mrna">
    <property type="protein sequence ID" value="QL07p042879:mrna"/>
    <property type="gene ID" value="QL07p042879"/>
</dbReference>
<feature type="transmembrane region" description="Helical" evidence="2">
    <location>
        <begin position="109"/>
        <end position="128"/>
    </location>
</feature>
<reference evidence="3" key="2">
    <citation type="submission" date="2021-01" db="UniProtKB">
        <authorList>
            <consortium name="EnsemblPlants"/>
        </authorList>
    </citation>
    <scope>IDENTIFICATION</scope>
</reference>
<dbReference type="EMBL" id="LRBV02000007">
    <property type="status" value="NOT_ANNOTATED_CDS"/>
    <property type="molecule type" value="Genomic_DNA"/>
</dbReference>
<feature type="compositionally biased region" description="Polar residues" evidence="1">
    <location>
        <begin position="29"/>
        <end position="38"/>
    </location>
</feature>
<keyword evidence="2" id="KW-0472">Membrane</keyword>
<dbReference type="Gramene" id="QL07p042879:mrna">
    <property type="protein sequence ID" value="QL07p042879:mrna"/>
    <property type="gene ID" value="QL07p042879"/>
</dbReference>
<keyword evidence="4" id="KW-1185">Reference proteome</keyword>
<protein>
    <submittedName>
        <fullName evidence="3">Uncharacterized protein</fullName>
    </submittedName>
</protein>
<dbReference type="InParanoid" id="A0A7N2M5A3"/>